<dbReference type="AlphaFoldDB" id="A0A8I0A779"/>
<dbReference type="Pfam" id="PF05067">
    <property type="entry name" value="Mn_catalase"/>
    <property type="match status" value="1"/>
</dbReference>
<reference evidence="4" key="1">
    <citation type="submission" date="2020-08" db="EMBL/GenBank/DDBJ databases">
        <title>Genome public.</title>
        <authorList>
            <person name="Liu C."/>
            <person name="Sun Q."/>
        </authorList>
    </citation>
    <scope>NUCLEOTIDE SEQUENCE</scope>
    <source>
        <strain evidence="4">NSJ-42</strain>
    </source>
</reference>
<dbReference type="InterPro" id="IPR012347">
    <property type="entry name" value="Ferritin-like"/>
</dbReference>
<protein>
    <submittedName>
        <fullName evidence="4">Manganese catalase family protein</fullName>
    </submittedName>
</protein>
<comment type="similarity">
    <text evidence="1">Belongs to the manganese catalase family.</text>
</comment>
<feature type="binding site" evidence="2">
    <location>
        <position position="65"/>
    </location>
    <ligand>
        <name>Mn(2+)</name>
        <dbReference type="ChEBI" id="CHEBI:29035"/>
        <label>1</label>
    </ligand>
</feature>
<comment type="cofactor">
    <cofactor evidence="3">
        <name>Ca(2+)</name>
        <dbReference type="ChEBI" id="CHEBI:29108"/>
    </cofactor>
    <text evidence="3">Binds 1 Ca(2+) ion per subunit.</text>
</comment>
<dbReference type="InterPro" id="IPR007760">
    <property type="entry name" value="Mn_catalase"/>
</dbReference>
<dbReference type="InterPro" id="IPR039377">
    <property type="entry name" value="Mn_catalase_dom"/>
</dbReference>
<feature type="binding site" evidence="3">
    <location>
        <position position="60"/>
    </location>
    <ligand>
        <name>Ca(2+)</name>
        <dbReference type="ChEBI" id="CHEBI:29108"/>
    </ligand>
</feature>
<sequence>MWCYVKTLQYPVNLKCSDLSMAKLLITQFGGPDGELSAALRYLSQRFSMPTNKSKGMLNDIGTEEMAHVEIIATMVHQIMENSTIDEIKKAGLAGHYADHGKGVYPTDATGNPWSATFFQSKGDVIADLHENLAAEQKARATYEWLLNLTDDYEIKKILGFLREREVVHYQRFGETLMHVQENLSHKNPNCK</sequence>
<keyword evidence="5" id="KW-1185">Reference proteome</keyword>
<evidence type="ECO:0000256" key="1">
    <source>
        <dbReference type="ARBA" id="ARBA00007644"/>
    </source>
</evidence>
<feature type="binding site" evidence="2">
    <location>
        <position position="169"/>
    </location>
    <ligand>
        <name>Mn(2+)</name>
        <dbReference type="ChEBI" id="CHEBI:29035"/>
        <label>1</label>
    </ligand>
</feature>
<dbReference type="RefSeq" id="WP_022213115.1">
    <property type="nucleotide sequence ID" value="NZ_JACOOQ010000002.1"/>
</dbReference>
<dbReference type="EMBL" id="JACOOQ010000002">
    <property type="protein sequence ID" value="MBC5639196.1"/>
    <property type="molecule type" value="Genomic_DNA"/>
</dbReference>
<keyword evidence="2" id="KW-0464">Manganese</keyword>
<keyword evidence="2" id="KW-0479">Metal-binding</keyword>
<keyword evidence="3" id="KW-0106">Calcium</keyword>
<dbReference type="Proteomes" id="UP000662088">
    <property type="component" value="Unassembled WGS sequence"/>
</dbReference>
<comment type="cofactor">
    <cofactor evidence="2">
        <name>Mn(2+)</name>
        <dbReference type="ChEBI" id="CHEBI:29035"/>
    </cofactor>
    <text evidence="2">Binds 2 manganese ions per subunit.</text>
</comment>
<accession>A0A8I0A779</accession>
<dbReference type="Gene3D" id="1.20.1260.10">
    <property type="match status" value="1"/>
</dbReference>
<evidence type="ECO:0000256" key="2">
    <source>
        <dbReference type="PIRSR" id="PIRSR607760-1"/>
    </source>
</evidence>
<feature type="binding site" evidence="2">
    <location>
        <position position="136"/>
    </location>
    <ligand>
        <name>Mn(2+)</name>
        <dbReference type="ChEBI" id="CHEBI:29035"/>
        <label>1</label>
    </ligand>
</feature>
<proteinExistence type="inferred from homology"/>
<dbReference type="InterPro" id="IPR009078">
    <property type="entry name" value="Ferritin-like_SF"/>
</dbReference>
<dbReference type="SUPFAM" id="SSF47240">
    <property type="entry name" value="Ferritin-like"/>
    <property type="match status" value="1"/>
</dbReference>
<feature type="binding site" evidence="2">
    <location>
        <position position="35"/>
    </location>
    <ligand>
        <name>Mn(2+)</name>
        <dbReference type="ChEBI" id="CHEBI:29035"/>
        <label>1</label>
    </ligand>
</feature>
<comment type="caution">
    <text evidence="4">The sequence shown here is derived from an EMBL/GenBank/DDBJ whole genome shotgun (WGS) entry which is preliminary data.</text>
</comment>
<name>A0A8I0A779_9CLOT</name>
<dbReference type="GO" id="GO:0046872">
    <property type="term" value="F:metal ion binding"/>
    <property type="evidence" value="ECO:0007669"/>
    <property type="project" value="UniProtKB-KW"/>
</dbReference>
<dbReference type="CDD" id="cd01051">
    <property type="entry name" value="Mn_catalase"/>
    <property type="match status" value="1"/>
</dbReference>
<gene>
    <name evidence="4" type="ORF">H8R92_01865</name>
</gene>
<evidence type="ECO:0000313" key="5">
    <source>
        <dbReference type="Proteomes" id="UP000662088"/>
    </source>
</evidence>
<evidence type="ECO:0000313" key="4">
    <source>
        <dbReference type="EMBL" id="MBC5639196.1"/>
    </source>
</evidence>
<evidence type="ECO:0000256" key="3">
    <source>
        <dbReference type="PIRSR" id="PIRSR607760-2"/>
    </source>
</evidence>
<feature type="binding site" evidence="2">
    <location>
        <position position="68"/>
    </location>
    <ligand>
        <name>Mn(2+)</name>
        <dbReference type="ChEBI" id="CHEBI:29035"/>
        <label>1</label>
    </ligand>
</feature>
<organism evidence="4 5">
    <name type="scientific">Clostridium lentum</name>
    <dbReference type="NCBI Taxonomy" id="2763037"/>
    <lineage>
        <taxon>Bacteria</taxon>
        <taxon>Bacillati</taxon>
        <taxon>Bacillota</taxon>
        <taxon>Clostridia</taxon>
        <taxon>Eubacteriales</taxon>
        <taxon>Clostridiaceae</taxon>
        <taxon>Clostridium</taxon>
    </lineage>
</organism>